<dbReference type="KEGG" id="fsn:GS03_02279"/>
<keyword evidence="2" id="KW-1185">Reference proteome</keyword>
<dbReference type="Pfam" id="PF12864">
    <property type="entry name" value="DUF3822"/>
    <property type="match status" value="1"/>
</dbReference>
<name>A0A4P7PUX2_9FLAO</name>
<dbReference type="InterPro" id="IPR024213">
    <property type="entry name" value="DUF3822"/>
</dbReference>
<dbReference type="RefSeq" id="WP_136152659.1">
    <property type="nucleotide sequence ID" value="NZ_CP038810.1"/>
</dbReference>
<evidence type="ECO:0000313" key="2">
    <source>
        <dbReference type="Proteomes" id="UP000296862"/>
    </source>
</evidence>
<dbReference type="Proteomes" id="UP000296862">
    <property type="component" value="Chromosome"/>
</dbReference>
<organism evidence="1 2">
    <name type="scientific">Flavobacterium sangjuense</name>
    <dbReference type="NCBI Taxonomy" id="2518177"/>
    <lineage>
        <taxon>Bacteria</taxon>
        <taxon>Pseudomonadati</taxon>
        <taxon>Bacteroidota</taxon>
        <taxon>Flavobacteriia</taxon>
        <taxon>Flavobacteriales</taxon>
        <taxon>Flavobacteriaceae</taxon>
        <taxon>Flavobacterium</taxon>
    </lineage>
</organism>
<gene>
    <name evidence="1" type="ORF">GS03_02279</name>
</gene>
<evidence type="ECO:0008006" key="3">
    <source>
        <dbReference type="Google" id="ProtNLM"/>
    </source>
</evidence>
<proteinExistence type="predicted"/>
<dbReference type="Gene3D" id="3.30.420.260">
    <property type="match status" value="1"/>
</dbReference>
<accession>A0A4P7PUX2</accession>
<protein>
    <recommendedName>
        <fullName evidence="3">DUF3822 domain-containing protein</fullName>
    </recommendedName>
</protein>
<dbReference type="Gene3D" id="3.30.420.250">
    <property type="match status" value="1"/>
</dbReference>
<sequence length="270" mass="31593">MWQNSSVIDKMYQKLAIQVSLNGLSFATFDTLTNKATKLQNVVLGKFQLTTKIEDLFAEAFQNNPELKAGYDEVVIIHSNNLSTFVPTALFDEEYLGSYLQFNTKVFETDFFAYDELGNYEMNNVYIPYVNLNNYFIDQFGTFDYKHANTILVKKLLDVSKNNEESKMFVHVSDTHFEIVVIQNQKLLLYNTFEYKTPEDFIYYILFTAEQLHLNPESFKLELLGKIAEDDSLYKIAYKYVRNTNLFDVSFMQSNLTDAEKREHFILLHS</sequence>
<dbReference type="OrthoDB" id="658622at2"/>
<dbReference type="AlphaFoldDB" id="A0A4P7PUX2"/>
<evidence type="ECO:0000313" key="1">
    <source>
        <dbReference type="EMBL" id="QBZ98768.1"/>
    </source>
</evidence>
<reference evidence="1 2" key="1">
    <citation type="submission" date="2019-04" db="EMBL/GenBank/DDBJ databases">
        <title>Flavobacterium sp. GS03.</title>
        <authorList>
            <person name="Kim H."/>
        </authorList>
    </citation>
    <scope>NUCLEOTIDE SEQUENCE [LARGE SCALE GENOMIC DNA]</scope>
    <source>
        <strain evidence="1 2">GS03</strain>
    </source>
</reference>
<dbReference type="EMBL" id="CP038810">
    <property type="protein sequence ID" value="QBZ98768.1"/>
    <property type="molecule type" value="Genomic_DNA"/>
</dbReference>
<dbReference type="CDD" id="cd24013">
    <property type="entry name" value="ASKHA_ATPase_BT3980-like"/>
    <property type="match status" value="1"/>
</dbReference>